<organism evidence="2 3">
    <name type="scientific">Podospora didyma</name>
    <dbReference type="NCBI Taxonomy" id="330526"/>
    <lineage>
        <taxon>Eukaryota</taxon>
        <taxon>Fungi</taxon>
        <taxon>Dikarya</taxon>
        <taxon>Ascomycota</taxon>
        <taxon>Pezizomycotina</taxon>
        <taxon>Sordariomycetes</taxon>
        <taxon>Sordariomycetidae</taxon>
        <taxon>Sordariales</taxon>
        <taxon>Podosporaceae</taxon>
        <taxon>Podospora</taxon>
    </lineage>
</organism>
<protein>
    <submittedName>
        <fullName evidence="2">Uncharacterized protein</fullName>
    </submittedName>
</protein>
<feature type="region of interest" description="Disordered" evidence="1">
    <location>
        <begin position="54"/>
        <end position="78"/>
    </location>
</feature>
<feature type="compositionally biased region" description="Polar residues" evidence="1">
    <location>
        <begin position="54"/>
        <end position="64"/>
    </location>
</feature>
<evidence type="ECO:0000313" key="3">
    <source>
        <dbReference type="Proteomes" id="UP001285441"/>
    </source>
</evidence>
<dbReference type="AlphaFoldDB" id="A0AAE0NYT3"/>
<feature type="compositionally biased region" description="Pro residues" evidence="1">
    <location>
        <begin position="66"/>
        <end position="76"/>
    </location>
</feature>
<evidence type="ECO:0000256" key="1">
    <source>
        <dbReference type="SAM" id="MobiDB-lite"/>
    </source>
</evidence>
<name>A0AAE0NYT3_9PEZI</name>
<comment type="caution">
    <text evidence="2">The sequence shown here is derived from an EMBL/GenBank/DDBJ whole genome shotgun (WGS) entry which is preliminary data.</text>
</comment>
<accession>A0AAE0NYT3</accession>
<reference evidence="2" key="2">
    <citation type="submission" date="2023-06" db="EMBL/GenBank/DDBJ databases">
        <authorList>
            <consortium name="Lawrence Berkeley National Laboratory"/>
            <person name="Haridas S."/>
            <person name="Hensen N."/>
            <person name="Bonometti L."/>
            <person name="Westerberg I."/>
            <person name="Brannstrom I.O."/>
            <person name="Guillou S."/>
            <person name="Cros-Aarteil S."/>
            <person name="Calhoun S."/>
            <person name="Kuo A."/>
            <person name="Mondo S."/>
            <person name="Pangilinan J."/>
            <person name="Riley R."/>
            <person name="LaButti K."/>
            <person name="Andreopoulos B."/>
            <person name="Lipzen A."/>
            <person name="Chen C."/>
            <person name="Yanf M."/>
            <person name="Daum C."/>
            <person name="Ng V."/>
            <person name="Clum A."/>
            <person name="Steindorff A."/>
            <person name="Ohm R."/>
            <person name="Martin F."/>
            <person name="Silar P."/>
            <person name="Natvig D."/>
            <person name="Lalanne C."/>
            <person name="Gautier V."/>
            <person name="Ament-velasquez S.L."/>
            <person name="Kruys A."/>
            <person name="Hutchinson M.I."/>
            <person name="Powell A.J."/>
            <person name="Barry K."/>
            <person name="Miller A.N."/>
            <person name="Grigoriev I.V."/>
            <person name="Debuchy R."/>
            <person name="Gladieux P."/>
            <person name="Thoren M.H."/>
            <person name="Johannesson H."/>
        </authorList>
    </citation>
    <scope>NUCLEOTIDE SEQUENCE</scope>
    <source>
        <strain evidence="2">CBS 232.78</strain>
    </source>
</reference>
<keyword evidence="3" id="KW-1185">Reference proteome</keyword>
<dbReference type="Proteomes" id="UP001285441">
    <property type="component" value="Unassembled WGS sequence"/>
</dbReference>
<proteinExistence type="predicted"/>
<evidence type="ECO:0000313" key="2">
    <source>
        <dbReference type="EMBL" id="KAK3390288.1"/>
    </source>
</evidence>
<reference evidence="2" key="1">
    <citation type="journal article" date="2023" name="Mol. Phylogenet. Evol.">
        <title>Genome-scale phylogeny and comparative genomics of the fungal order Sordariales.</title>
        <authorList>
            <person name="Hensen N."/>
            <person name="Bonometti L."/>
            <person name="Westerberg I."/>
            <person name="Brannstrom I.O."/>
            <person name="Guillou S."/>
            <person name="Cros-Aarteil S."/>
            <person name="Calhoun S."/>
            <person name="Haridas S."/>
            <person name="Kuo A."/>
            <person name="Mondo S."/>
            <person name="Pangilinan J."/>
            <person name="Riley R."/>
            <person name="LaButti K."/>
            <person name="Andreopoulos B."/>
            <person name="Lipzen A."/>
            <person name="Chen C."/>
            <person name="Yan M."/>
            <person name="Daum C."/>
            <person name="Ng V."/>
            <person name="Clum A."/>
            <person name="Steindorff A."/>
            <person name="Ohm R.A."/>
            <person name="Martin F."/>
            <person name="Silar P."/>
            <person name="Natvig D.O."/>
            <person name="Lalanne C."/>
            <person name="Gautier V."/>
            <person name="Ament-Velasquez S.L."/>
            <person name="Kruys A."/>
            <person name="Hutchinson M.I."/>
            <person name="Powell A.J."/>
            <person name="Barry K."/>
            <person name="Miller A.N."/>
            <person name="Grigoriev I.V."/>
            <person name="Debuchy R."/>
            <person name="Gladieux P."/>
            <person name="Hiltunen Thoren M."/>
            <person name="Johannesson H."/>
        </authorList>
    </citation>
    <scope>NUCLEOTIDE SEQUENCE</scope>
    <source>
        <strain evidence="2">CBS 232.78</strain>
    </source>
</reference>
<sequence>MAFTMIPKQSLKRFKQNPLISDSHGILAPRGFPKPPVRSPHRAFHAARTTTLWEQQRVSTGSQNTPPSPPPTPPPRLLENDAAESIEYALAVLKRLMLRADRDRDDSFRCRGPLHSRGDVVEQRMHDSQDIKAMVRELQSHLPLPRGEEGAGIVRDIHEHEMRKKRRSSVGQSSDLADELLINDITLRVSDRYHVDYATIEPAYAAARARQGYSDPDMLHVKDIWI</sequence>
<dbReference type="EMBL" id="JAULSW010000002">
    <property type="protein sequence ID" value="KAK3390288.1"/>
    <property type="molecule type" value="Genomic_DNA"/>
</dbReference>
<gene>
    <name evidence="2" type="ORF">B0H63DRAFT_538538</name>
</gene>